<evidence type="ECO:0000256" key="1">
    <source>
        <dbReference type="SAM" id="Phobius"/>
    </source>
</evidence>
<reference evidence="2" key="1">
    <citation type="submission" date="2016-03" db="EMBL/GenBank/DDBJ databases">
        <authorList>
            <person name="Borrel G."/>
            <person name="Mccann A."/>
            <person name="O'Toole P.W."/>
        </authorList>
    </citation>
    <scope>NUCLEOTIDE SEQUENCE</scope>
    <source>
        <strain evidence="2">183</strain>
    </source>
</reference>
<feature type="transmembrane region" description="Helical" evidence="1">
    <location>
        <begin position="36"/>
        <end position="54"/>
    </location>
</feature>
<keyword evidence="1" id="KW-0812">Transmembrane</keyword>
<accession>A0A8J8PCI3</accession>
<dbReference type="AlphaFoldDB" id="A0A8J8PCI3"/>
<proteinExistence type="predicted"/>
<organism evidence="2 3">
    <name type="scientific">Candidatus Methanomassiliicoccus intestinalis</name>
    <dbReference type="NCBI Taxonomy" id="1406512"/>
    <lineage>
        <taxon>Archaea</taxon>
        <taxon>Methanobacteriati</taxon>
        <taxon>Thermoplasmatota</taxon>
        <taxon>Thermoplasmata</taxon>
        <taxon>Methanomassiliicoccales</taxon>
        <taxon>Methanomassiliicoccaceae</taxon>
        <taxon>Methanomassiliicoccus</taxon>
    </lineage>
</organism>
<dbReference type="Proteomes" id="UP000752814">
    <property type="component" value="Unassembled WGS sequence"/>
</dbReference>
<evidence type="ECO:0000313" key="2">
    <source>
        <dbReference type="EMBL" id="TQS81277.1"/>
    </source>
</evidence>
<sequence length="77" mass="8833">MYLYYVNDNGLGYHATTPYVLNSGVYKGRRAEVSTLFAQMCNFLCLFPLAFYNVSVLQGKFYQKENNLESEKQKGVS</sequence>
<dbReference type="EMBL" id="LVVT01000024">
    <property type="protein sequence ID" value="TQS81277.1"/>
    <property type="molecule type" value="Genomic_DNA"/>
</dbReference>
<keyword evidence="1" id="KW-0472">Membrane</keyword>
<keyword evidence="1" id="KW-1133">Transmembrane helix</keyword>
<protein>
    <submittedName>
        <fullName evidence="2">Uncharacterized protein</fullName>
    </submittedName>
</protein>
<evidence type="ECO:0000313" key="3">
    <source>
        <dbReference type="Proteomes" id="UP000752814"/>
    </source>
</evidence>
<name>A0A8J8PCI3_9ARCH</name>
<gene>
    <name evidence="2" type="ORF">A3207_05270</name>
</gene>
<comment type="caution">
    <text evidence="2">The sequence shown here is derived from an EMBL/GenBank/DDBJ whole genome shotgun (WGS) entry which is preliminary data.</text>
</comment>